<feature type="coiled-coil region" evidence="10">
    <location>
        <begin position="326"/>
        <end position="363"/>
    </location>
</feature>
<keyword evidence="7 9" id="KW-0234">DNA repair</keyword>
<evidence type="ECO:0000313" key="13">
    <source>
        <dbReference type="Proteomes" id="UP000318483"/>
    </source>
</evidence>
<dbReference type="Pfam" id="PF02463">
    <property type="entry name" value="SMC_N"/>
    <property type="match status" value="1"/>
</dbReference>
<dbReference type="PIRSF" id="PIRSF003128">
    <property type="entry name" value="RecN"/>
    <property type="match status" value="1"/>
</dbReference>
<dbReference type="GO" id="GO:0009432">
    <property type="term" value="P:SOS response"/>
    <property type="evidence" value="ECO:0007669"/>
    <property type="project" value="TreeGrafter"/>
</dbReference>
<accession>A0A5B8IV12</accession>
<feature type="coiled-coil region" evidence="10">
    <location>
        <begin position="173"/>
        <end position="233"/>
    </location>
</feature>
<comment type="similarity">
    <text evidence="2 9">Belongs to the RecN family.</text>
</comment>
<sequence length="557" mass="59946">MILELEIRNILLIDHLEIEFRSGLNVLTGETGAGKSILLDSLGFVLGWRGRADIVRQGAEQGEVTAIFALSDDHPARAVLAEAEIPVEDDLILRRVNRADGRKTAWVNDRRCSGDILRNLSDTLVELQGQRDDRGLLDAKGHRALLDSFAGNGTLLADTRSAWTDLVSSRRFMQGLEAAVAKARDEEEFLRHAVQELDDLSPEPGEDAALDAKRRLMQNAEKVRQDVERVVQALDHSEGAEGRITDAVRWLESVAGNLPDDAVSGPLAALERVAIELSEAQSGVEQVLAQLSFDPEELLATEERLFALRGLSRKHGVPSDDLAAFADELRARLDRIETADTELEQATRSVAMAERAYADAAAKLSEARQGAAGRLDTAMQAQLAPLKMERARFVTQVTGIASGPDGVDAVEFQVATNPGSPAGPMQKVASGGELSRFLLALKVCLSGDDGTKTLIFDEIDQGVGGATADAVGKRLAQLAQSGQVLVVTHSPQVAAYGQQHLRVEKRVEGETTLSHVEVVAAHERVAEIARMVSGDQVTDAARAAANALIDRASQELS</sequence>
<dbReference type="RefSeq" id="WP_146364823.1">
    <property type="nucleotide sequence ID" value="NZ_CP042261.1"/>
</dbReference>
<evidence type="ECO:0000256" key="3">
    <source>
        <dbReference type="ARBA" id="ARBA00021315"/>
    </source>
</evidence>
<evidence type="ECO:0000256" key="1">
    <source>
        <dbReference type="ARBA" id="ARBA00003618"/>
    </source>
</evidence>
<dbReference type="GO" id="GO:0006281">
    <property type="term" value="P:DNA repair"/>
    <property type="evidence" value="ECO:0007669"/>
    <property type="project" value="UniProtKB-KW"/>
</dbReference>
<dbReference type="AlphaFoldDB" id="A0A5B8IV12"/>
<evidence type="ECO:0000256" key="4">
    <source>
        <dbReference type="ARBA" id="ARBA00022741"/>
    </source>
</evidence>
<evidence type="ECO:0000256" key="10">
    <source>
        <dbReference type="SAM" id="Coils"/>
    </source>
</evidence>
<keyword evidence="4" id="KW-0547">Nucleotide-binding</keyword>
<dbReference type="SUPFAM" id="SSF52540">
    <property type="entry name" value="P-loop containing nucleoside triphosphate hydrolases"/>
    <property type="match status" value="2"/>
</dbReference>
<dbReference type="Gene3D" id="3.40.50.300">
    <property type="entry name" value="P-loop containing nucleotide triphosphate hydrolases"/>
    <property type="match status" value="2"/>
</dbReference>
<gene>
    <name evidence="12" type="primary">recN</name>
    <name evidence="12" type="ORF">FPZ52_07260</name>
</gene>
<dbReference type="GO" id="GO:0005524">
    <property type="term" value="F:ATP binding"/>
    <property type="evidence" value="ECO:0007669"/>
    <property type="project" value="UniProtKB-KW"/>
</dbReference>
<name>A0A5B8IV12_9RHOB</name>
<dbReference type="EMBL" id="CP042261">
    <property type="protein sequence ID" value="QDY69444.1"/>
    <property type="molecule type" value="Genomic_DNA"/>
</dbReference>
<dbReference type="InterPro" id="IPR004604">
    <property type="entry name" value="DNA_recomb/repair_RecN"/>
</dbReference>
<keyword evidence="13" id="KW-1185">Reference proteome</keyword>
<evidence type="ECO:0000256" key="9">
    <source>
        <dbReference type="PIRNR" id="PIRNR003128"/>
    </source>
</evidence>
<dbReference type="PANTHER" id="PTHR11059:SF0">
    <property type="entry name" value="DNA REPAIR PROTEIN RECN"/>
    <property type="match status" value="1"/>
</dbReference>
<evidence type="ECO:0000256" key="8">
    <source>
        <dbReference type="ARBA" id="ARBA00033408"/>
    </source>
</evidence>
<dbReference type="OrthoDB" id="9806954at2"/>
<keyword evidence="6" id="KW-0067">ATP-binding</keyword>
<dbReference type="FunFam" id="3.40.50.300:FF:000356">
    <property type="entry name" value="DNA repair protein RecN"/>
    <property type="match status" value="1"/>
</dbReference>
<dbReference type="PANTHER" id="PTHR11059">
    <property type="entry name" value="DNA REPAIR PROTEIN RECN"/>
    <property type="match status" value="1"/>
</dbReference>
<evidence type="ECO:0000256" key="6">
    <source>
        <dbReference type="ARBA" id="ARBA00022840"/>
    </source>
</evidence>
<dbReference type="GO" id="GO:0043590">
    <property type="term" value="C:bacterial nucleoid"/>
    <property type="evidence" value="ECO:0007669"/>
    <property type="project" value="TreeGrafter"/>
</dbReference>
<proteinExistence type="inferred from homology"/>
<reference evidence="12 13" key="1">
    <citation type="submission" date="2019-07" db="EMBL/GenBank/DDBJ databases">
        <title>Litoreibacter alkalisoli sp. nov., isolated from saline-alkaline soil.</title>
        <authorList>
            <person name="Wang S."/>
            <person name="Xu L."/>
            <person name="Xing Y.-T."/>
            <person name="Sun J.-Q."/>
        </authorList>
    </citation>
    <scope>NUCLEOTIDE SEQUENCE [LARGE SCALE GENOMIC DNA]</scope>
    <source>
        <strain evidence="12 13">LN3S51</strain>
    </source>
</reference>
<evidence type="ECO:0000256" key="2">
    <source>
        <dbReference type="ARBA" id="ARBA00009441"/>
    </source>
</evidence>
<dbReference type="CDD" id="cd03241">
    <property type="entry name" value="ABC_RecN"/>
    <property type="match status" value="2"/>
</dbReference>
<dbReference type="GO" id="GO:0006310">
    <property type="term" value="P:DNA recombination"/>
    <property type="evidence" value="ECO:0007669"/>
    <property type="project" value="InterPro"/>
</dbReference>
<dbReference type="InterPro" id="IPR003395">
    <property type="entry name" value="RecF/RecN/SMC_N"/>
</dbReference>
<dbReference type="KEGG" id="lit:FPZ52_07260"/>
<evidence type="ECO:0000259" key="11">
    <source>
        <dbReference type="Pfam" id="PF02463"/>
    </source>
</evidence>
<keyword evidence="10" id="KW-0175">Coiled coil</keyword>
<keyword evidence="5 9" id="KW-0227">DNA damage</keyword>
<feature type="domain" description="RecF/RecN/SMC N-terminal" evidence="11">
    <location>
        <begin position="4"/>
        <end position="509"/>
    </location>
</feature>
<dbReference type="InterPro" id="IPR027417">
    <property type="entry name" value="P-loop_NTPase"/>
</dbReference>
<comment type="function">
    <text evidence="1 9">May be involved in recombinational repair of damaged DNA.</text>
</comment>
<evidence type="ECO:0000256" key="5">
    <source>
        <dbReference type="ARBA" id="ARBA00022763"/>
    </source>
</evidence>
<dbReference type="NCBIfam" id="TIGR00634">
    <property type="entry name" value="recN"/>
    <property type="match status" value="1"/>
</dbReference>
<evidence type="ECO:0000256" key="7">
    <source>
        <dbReference type="ARBA" id="ARBA00023204"/>
    </source>
</evidence>
<evidence type="ECO:0000313" key="12">
    <source>
        <dbReference type="EMBL" id="QDY69444.1"/>
    </source>
</evidence>
<organism evidence="12 13">
    <name type="scientific">Qingshengfaniella alkalisoli</name>
    <dbReference type="NCBI Taxonomy" id="2599296"/>
    <lineage>
        <taxon>Bacteria</taxon>
        <taxon>Pseudomonadati</taxon>
        <taxon>Pseudomonadota</taxon>
        <taxon>Alphaproteobacteria</taxon>
        <taxon>Rhodobacterales</taxon>
        <taxon>Paracoccaceae</taxon>
        <taxon>Qingshengfaniella</taxon>
    </lineage>
</organism>
<dbReference type="Proteomes" id="UP000318483">
    <property type="component" value="Chromosome"/>
</dbReference>
<protein>
    <recommendedName>
        <fullName evidence="3 9">DNA repair protein RecN</fullName>
    </recommendedName>
    <alternativeName>
        <fullName evidence="8 9">Recombination protein N</fullName>
    </alternativeName>
</protein>